<evidence type="ECO:0000256" key="8">
    <source>
        <dbReference type="PROSITE-ProRule" id="PRU01193"/>
    </source>
</evidence>
<keyword evidence="6 8" id="KW-0472">Membrane</keyword>
<evidence type="ECO:0000256" key="2">
    <source>
        <dbReference type="ARBA" id="ARBA00022475"/>
    </source>
</evidence>
<organism evidence="13 14">
    <name type="scientific">Conexibacter arvalis</name>
    <dbReference type="NCBI Taxonomy" id="912552"/>
    <lineage>
        <taxon>Bacteria</taxon>
        <taxon>Bacillati</taxon>
        <taxon>Actinomycetota</taxon>
        <taxon>Thermoleophilia</taxon>
        <taxon>Solirubrobacterales</taxon>
        <taxon>Conexibacteraceae</taxon>
        <taxon>Conexibacter</taxon>
    </lineage>
</organism>
<dbReference type="InterPro" id="IPR046342">
    <property type="entry name" value="CBS_dom_sf"/>
</dbReference>
<dbReference type="InterPro" id="IPR000644">
    <property type="entry name" value="CBS_dom"/>
</dbReference>
<evidence type="ECO:0000256" key="9">
    <source>
        <dbReference type="SAM" id="MobiDB-lite"/>
    </source>
</evidence>
<dbReference type="Gene3D" id="3.10.580.10">
    <property type="entry name" value="CBS-domain"/>
    <property type="match status" value="1"/>
</dbReference>
<evidence type="ECO:0000313" key="14">
    <source>
        <dbReference type="Proteomes" id="UP000585272"/>
    </source>
</evidence>
<dbReference type="InterPro" id="IPR044751">
    <property type="entry name" value="Ion_transp-like_CBS"/>
</dbReference>
<evidence type="ECO:0000256" key="6">
    <source>
        <dbReference type="ARBA" id="ARBA00023136"/>
    </source>
</evidence>
<keyword evidence="3 8" id="KW-0812">Transmembrane</keyword>
<comment type="subcellular location">
    <subcellularLocation>
        <location evidence="1">Cell membrane</location>
        <topology evidence="1">Multi-pass membrane protein</topology>
    </subcellularLocation>
</comment>
<feature type="transmembrane region" description="Helical" evidence="10">
    <location>
        <begin position="97"/>
        <end position="116"/>
    </location>
</feature>
<gene>
    <name evidence="13" type="ORF">BDZ31_003473</name>
</gene>
<evidence type="ECO:0000313" key="13">
    <source>
        <dbReference type="EMBL" id="MBB4663872.1"/>
    </source>
</evidence>
<dbReference type="PANTHER" id="PTHR43099">
    <property type="entry name" value="UPF0053 PROTEIN YRKA"/>
    <property type="match status" value="1"/>
</dbReference>
<keyword evidence="5 8" id="KW-1133">Transmembrane helix</keyword>
<dbReference type="GO" id="GO:0005886">
    <property type="term" value="C:plasma membrane"/>
    <property type="evidence" value="ECO:0007669"/>
    <property type="project" value="UniProtKB-SubCell"/>
</dbReference>
<keyword evidence="14" id="KW-1185">Reference proteome</keyword>
<reference evidence="13 14" key="1">
    <citation type="submission" date="2020-08" db="EMBL/GenBank/DDBJ databases">
        <title>Genomic Encyclopedia of Archaeal and Bacterial Type Strains, Phase II (KMG-II): from individual species to whole genera.</title>
        <authorList>
            <person name="Goeker M."/>
        </authorList>
    </citation>
    <scope>NUCLEOTIDE SEQUENCE [LARGE SCALE GENOMIC DNA]</scope>
    <source>
        <strain evidence="13 14">DSM 23288</strain>
    </source>
</reference>
<feature type="domain" description="CNNM transmembrane" evidence="12">
    <location>
        <begin position="1"/>
        <end position="200"/>
    </location>
</feature>
<evidence type="ECO:0000259" key="11">
    <source>
        <dbReference type="PROSITE" id="PS51371"/>
    </source>
</evidence>
<evidence type="ECO:0000256" key="3">
    <source>
        <dbReference type="ARBA" id="ARBA00022692"/>
    </source>
</evidence>
<name>A0A840IG85_9ACTN</name>
<protein>
    <submittedName>
        <fullName evidence="13">CBS domain containing-hemolysin-like protein</fullName>
    </submittedName>
</protein>
<dbReference type="SUPFAM" id="SSF54631">
    <property type="entry name" value="CBS-domain pair"/>
    <property type="match status" value="1"/>
</dbReference>
<dbReference type="Pfam" id="PF01595">
    <property type="entry name" value="CNNM"/>
    <property type="match status" value="1"/>
</dbReference>
<sequence length="364" mass="39758">MPAVQLVLALLLLLANGFFVAAEFSLTRLRPTRVDELERSGRPGARSVRHAVERIDAYLAACQLGITVASLGLGALGERAFERLLAPLLGDHARLGGIGLSAGLAFLLITMLHVVVGELSPKSVAIARTERIVLLVAPPMRAFYAVTRPLVDLLNGLGNLLLRPFGIPPAREAGHSPHSETELRALVAESGREGMIAPEEQQFTDNVFTFGDIRADEAMVPWREVHRVASDATWEEAIGAIRDCGRTRLPVCTRAGGRERVVGILHAKDLLLAERRDRPPAALSRPVERVPAATLLDDVLDRLRAHRAQVAVVERDDGVPAGLVALEDVLEQIVGPIDDEFDRPAVQQPLPRHRLRPYLPRSRR</sequence>
<evidence type="ECO:0000259" key="12">
    <source>
        <dbReference type="PROSITE" id="PS51846"/>
    </source>
</evidence>
<dbReference type="Pfam" id="PF00571">
    <property type="entry name" value="CBS"/>
    <property type="match status" value="2"/>
</dbReference>
<evidence type="ECO:0000256" key="10">
    <source>
        <dbReference type="SAM" id="Phobius"/>
    </source>
</evidence>
<dbReference type="RefSeq" id="WP_183343595.1">
    <property type="nucleotide sequence ID" value="NZ_JACHNU010000005.1"/>
</dbReference>
<feature type="domain" description="CBS" evidence="11">
    <location>
        <begin position="219"/>
        <end position="280"/>
    </location>
</feature>
<dbReference type="InterPro" id="IPR002550">
    <property type="entry name" value="CNNM"/>
</dbReference>
<comment type="caution">
    <text evidence="13">The sequence shown here is derived from an EMBL/GenBank/DDBJ whole genome shotgun (WGS) entry which is preliminary data.</text>
</comment>
<feature type="domain" description="CBS" evidence="11">
    <location>
        <begin position="283"/>
        <end position="340"/>
    </location>
</feature>
<dbReference type="CDD" id="cd04590">
    <property type="entry name" value="CBS_pair_CorC_HlyC_assoc"/>
    <property type="match status" value="1"/>
</dbReference>
<keyword evidence="7" id="KW-0129">CBS domain</keyword>
<dbReference type="InterPro" id="IPR051676">
    <property type="entry name" value="UPF0053_domain"/>
</dbReference>
<dbReference type="PROSITE" id="PS51846">
    <property type="entry name" value="CNNM"/>
    <property type="match status" value="1"/>
</dbReference>
<dbReference type="AlphaFoldDB" id="A0A840IG85"/>
<proteinExistence type="predicted"/>
<evidence type="ECO:0000256" key="5">
    <source>
        <dbReference type="ARBA" id="ARBA00022989"/>
    </source>
</evidence>
<feature type="compositionally biased region" description="Basic residues" evidence="9">
    <location>
        <begin position="351"/>
        <end position="364"/>
    </location>
</feature>
<keyword evidence="2" id="KW-1003">Cell membrane</keyword>
<dbReference type="PROSITE" id="PS51371">
    <property type="entry name" value="CBS"/>
    <property type="match status" value="2"/>
</dbReference>
<dbReference type="Proteomes" id="UP000585272">
    <property type="component" value="Unassembled WGS sequence"/>
</dbReference>
<dbReference type="PANTHER" id="PTHR43099:SF5">
    <property type="entry name" value="HLYC_CORC FAMILY TRANSPORTER"/>
    <property type="match status" value="1"/>
</dbReference>
<evidence type="ECO:0000256" key="7">
    <source>
        <dbReference type="PROSITE-ProRule" id="PRU00703"/>
    </source>
</evidence>
<evidence type="ECO:0000256" key="1">
    <source>
        <dbReference type="ARBA" id="ARBA00004651"/>
    </source>
</evidence>
<dbReference type="EMBL" id="JACHNU010000005">
    <property type="protein sequence ID" value="MBB4663872.1"/>
    <property type="molecule type" value="Genomic_DNA"/>
</dbReference>
<feature type="region of interest" description="Disordered" evidence="9">
    <location>
        <begin position="342"/>
        <end position="364"/>
    </location>
</feature>
<accession>A0A840IG85</accession>
<evidence type="ECO:0000256" key="4">
    <source>
        <dbReference type="ARBA" id="ARBA00022737"/>
    </source>
</evidence>
<feature type="transmembrane region" description="Helical" evidence="10">
    <location>
        <begin position="57"/>
        <end position="76"/>
    </location>
</feature>
<keyword evidence="4" id="KW-0677">Repeat</keyword>